<feature type="site" description="Contributes to redox potential value" evidence="3">
    <location>
        <position position="33"/>
    </location>
</feature>
<dbReference type="PRINTS" id="PR00421">
    <property type="entry name" value="THIOREDOXIN"/>
</dbReference>
<feature type="domain" description="Thioredoxin" evidence="5">
    <location>
        <begin position="1"/>
        <end position="108"/>
    </location>
</feature>
<dbReference type="PIRSF" id="PIRSF000077">
    <property type="entry name" value="Thioredoxin"/>
    <property type="match status" value="1"/>
</dbReference>
<feature type="active site" description="Nucleophile" evidence="3">
    <location>
        <position position="35"/>
    </location>
</feature>
<protein>
    <recommendedName>
        <fullName evidence="2">Thioredoxin</fullName>
    </recommendedName>
</protein>
<sequence>MVHTISTLDELKGKFSESKDKLVVLDFFATWCGPCLRIAPVIEGWSGEDDFKDNVVFLKCDVDEAEDVAKEYEIEAMPTFVLFKGGKEVDRVVGASSDSLKAAITKNK</sequence>
<evidence type="ECO:0000256" key="1">
    <source>
        <dbReference type="ARBA" id="ARBA00023157"/>
    </source>
</evidence>
<evidence type="ECO:0000256" key="4">
    <source>
        <dbReference type="PIRSR" id="PIRSR000077-4"/>
    </source>
</evidence>
<dbReference type="SUPFAM" id="SSF52833">
    <property type="entry name" value="Thioredoxin-like"/>
    <property type="match status" value="1"/>
</dbReference>
<dbReference type="AlphaFoldDB" id="A0A813ZGT0"/>
<dbReference type="OrthoDB" id="2121326at2759"/>
<dbReference type="GO" id="GO:0015035">
    <property type="term" value="F:protein-disulfide reductase activity"/>
    <property type="evidence" value="ECO:0007669"/>
    <property type="project" value="InterPro"/>
</dbReference>
<evidence type="ECO:0000313" key="8">
    <source>
        <dbReference type="EMBL" id="CAF0961955.1"/>
    </source>
</evidence>
<evidence type="ECO:0000256" key="2">
    <source>
        <dbReference type="PIRNR" id="PIRNR000077"/>
    </source>
</evidence>
<dbReference type="PROSITE" id="PS51352">
    <property type="entry name" value="THIOREDOXIN_2"/>
    <property type="match status" value="1"/>
</dbReference>
<feature type="site" description="Deprotonates C-terminal active site Cys" evidence="3">
    <location>
        <position position="26"/>
    </location>
</feature>
<dbReference type="InterPro" id="IPR013766">
    <property type="entry name" value="Thioredoxin_domain"/>
</dbReference>
<dbReference type="InterPro" id="IPR005746">
    <property type="entry name" value="Thioredoxin"/>
</dbReference>
<dbReference type="EMBL" id="CAJNOM010000042">
    <property type="protein sequence ID" value="CAF0898472.1"/>
    <property type="molecule type" value="Genomic_DNA"/>
</dbReference>
<dbReference type="EMBL" id="CAJNOI010000041">
    <property type="protein sequence ID" value="CAF0917589.1"/>
    <property type="molecule type" value="Genomic_DNA"/>
</dbReference>
<evidence type="ECO:0000313" key="9">
    <source>
        <dbReference type="Proteomes" id="UP000663832"/>
    </source>
</evidence>
<accession>A0A813ZGT0</accession>
<gene>
    <name evidence="7" type="ORF">BJG266_LOCUS11350</name>
    <name evidence="8" type="ORF">QVE165_LOCUS12805</name>
    <name evidence="6" type="ORF">QVE165_LOCUS9343</name>
</gene>
<dbReference type="PROSITE" id="PS00194">
    <property type="entry name" value="THIOREDOXIN_1"/>
    <property type="match status" value="1"/>
</dbReference>
<keyword evidence="1 4" id="KW-1015">Disulfide bond</keyword>
<proteinExistence type="inferred from homology"/>
<feature type="disulfide bond" description="Redox-active" evidence="4">
    <location>
        <begin position="32"/>
        <end position="35"/>
    </location>
</feature>
<dbReference type="NCBIfam" id="TIGR01068">
    <property type="entry name" value="thioredoxin"/>
    <property type="match status" value="1"/>
</dbReference>
<dbReference type="PANTHER" id="PTHR46115">
    <property type="entry name" value="THIOREDOXIN-LIKE PROTEIN 1"/>
    <property type="match status" value="1"/>
</dbReference>
<feature type="active site" description="Nucleophile" evidence="3">
    <location>
        <position position="32"/>
    </location>
</feature>
<dbReference type="EMBL" id="CAJNOM010000064">
    <property type="protein sequence ID" value="CAF0961955.1"/>
    <property type="molecule type" value="Genomic_DNA"/>
</dbReference>
<evidence type="ECO:0000313" key="6">
    <source>
        <dbReference type="EMBL" id="CAF0898472.1"/>
    </source>
</evidence>
<comment type="caution">
    <text evidence="6">The sequence shown here is derived from an EMBL/GenBank/DDBJ whole genome shotgun (WGS) entry which is preliminary data.</text>
</comment>
<keyword evidence="4" id="KW-0676">Redox-active center</keyword>
<evidence type="ECO:0000259" key="5">
    <source>
        <dbReference type="PROSITE" id="PS51352"/>
    </source>
</evidence>
<comment type="similarity">
    <text evidence="2">Belongs to the thioredoxin family.</text>
</comment>
<dbReference type="Gene3D" id="3.40.30.10">
    <property type="entry name" value="Glutaredoxin"/>
    <property type="match status" value="1"/>
</dbReference>
<feature type="site" description="Contributes to redox potential value" evidence="3">
    <location>
        <position position="34"/>
    </location>
</feature>
<dbReference type="Proteomes" id="UP000663877">
    <property type="component" value="Unassembled WGS sequence"/>
</dbReference>
<dbReference type="InterPro" id="IPR017937">
    <property type="entry name" value="Thioredoxin_CS"/>
</dbReference>
<dbReference type="CDD" id="cd02947">
    <property type="entry name" value="TRX_family"/>
    <property type="match status" value="1"/>
</dbReference>
<dbReference type="Proteomes" id="UP000663832">
    <property type="component" value="Unassembled WGS sequence"/>
</dbReference>
<evidence type="ECO:0000256" key="3">
    <source>
        <dbReference type="PIRSR" id="PIRSR000077-1"/>
    </source>
</evidence>
<evidence type="ECO:0000313" key="7">
    <source>
        <dbReference type="EMBL" id="CAF0917589.1"/>
    </source>
</evidence>
<dbReference type="Pfam" id="PF00085">
    <property type="entry name" value="Thioredoxin"/>
    <property type="match status" value="1"/>
</dbReference>
<name>A0A813ZGT0_9BILA</name>
<dbReference type="InterPro" id="IPR036249">
    <property type="entry name" value="Thioredoxin-like_sf"/>
</dbReference>
<organism evidence="6 9">
    <name type="scientific">Adineta steineri</name>
    <dbReference type="NCBI Taxonomy" id="433720"/>
    <lineage>
        <taxon>Eukaryota</taxon>
        <taxon>Metazoa</taxon>
        <taxon>Spiralia</taxon>
        <taxon>Gnathifera</taxon>
        <taxon>Rotifera</taxon>
        <taxon>Eurotatoria</taxon>
        <taxon>Bdelloidea</taxon>
        <taxon>Adinetida</taxon>
        <taxon>Adinetidae</taxon>
        <taxon>Adineta</taxon>
    </lineage>
</organism>
<keyword evidence="9" id="KW-1185">Reference proteome</keyword>
<reference evidence="6" key="1">
    <citation type="submission" date="2021-02" db="EMBL/GenBank/DDBJ databases">
        <authorList>
            <person name="Nowell W R."/>
        </authorList>
    </citation>
    <scope>NUCLEOTIDE SEQUENCE</scope>
</reference>